<evidence type="ECO:0000256" key="1">
    <source>
        <dbReference type="SAM" id="MobiDB-lite"/>
    </source>
</evidence>
<organism evidence="2 3">
    <name type="scientific">Enteractinococcus helveticum</name>
    <dbReference type="NCBI Taxonomy" id="1837282"/>
    <lineage>
        <taxon>Bacteria</taxon>
        <taxon>Bacillati</taxon>
        <taxon>Actinomycetota</taxon>
        <taxon>Actinomycetes</taxon>
        <taxon>Micrococcales</taxon>
        <taxon>Micrococcaceae</taxon>
    </lineage>
</organism>
<reference evidence="2 3" key="1">
    <citation type="submission" date="2016-04" db="EMBL/GenBank/DDBJ databases">
        <title>First whole genome shotgun sequence of the bacterium Enteractinococcus sp. strain UASWS1574.</title>
        <authorList>
            <person name="Crovadore J."/>
            <person name="Chablais R."/>
            <person name="Lefort F."/>
        </authorList>
    </citation>
    <scope>NUCLEOTIDE SEQUENCE [LARGE SCALE GENOMIC DNA]</scope>
    <source>
        <strain evidence="2 3">UASWS1574</strain>
    </source>
</reference>
<feature type="region of interest" description="Disordered" evidence="1">
    <location>
        <begin position="75"/>
        <end position="109"/>
    </location>
</feature>
<dbReference type="AlphaFoldDB" id="A0A1B7M0G8"/>
<comment type="caution">
    <text evidence="2">The sequence shown here is derived from an EMBL/GenBank/DDBJ whole genome shotgun (WGS) entry which is preliminary data.</text>
</comment>
<dbReference type="EMBL" id="LXEY01000016">
    <property type="protein sequence ID" value="OAV61578.1"/>
    <property type="molecule type" value="Genomic_DNA"/>
</dbReference>
<proteinExistence type="predicted"/>
<gene>
    <name evidence="2" type="ORF">A6F49_09105</name>
</gene>
<accession>A0A1B7M0G8</accession>
<feature type="compositionally biased region" description="Polar residues" evidence="1">
    <location>
        <begin position="77"/>
        <end position="97"/>
    </location>
</feature>
<sequence>MSAIILLTFCLKLLAFATIVKMTHSKGTWSPQRQTLLSAGNDPVTVVANNIAAIRHSFPPHKMVWTEDGFDHARQDNLLSQSPKPSAKESMNPQSTIVPGFSAYTRSNM</sequence>
<name>A0A1B7M0G8_9MICC</name>
<keyword evidence="3" id="KW-1185">Reference proteome</keyword>
<protein>
    <submittedName>
        <fullName evidence="2">Uncharacterized protein</fullName>
    </submittedName>
</protein>
<evidence type="ECO:0000313" key="2">
    <source>
        <dbReference type="EMBL" id="OAV61578.1"/>
    </source>
</evidence>
<evidence type="ECO:0000313" key="3">
    <source>
        <dbReference type="Proteomes" id="UP000078292"/>
    </source>
</evidence>
<dbReference type="Proteomes" id="UP000078292">
    <property type="component" value="Unassembled WGS sequence"/>
</dbReference>